<evidence type="ECO:0000313" key="3">
    <source>
        <dbReference type="RefSeq" id="XP_022088380.1"/>
    </source>
</evidence>
<dbReference type="AlphaFoldDB" id="A0A8B7Y7R0"/>
<evidence type="ECO:0000313" key="2">
    <source>
        <dbReference type="Proteomes" id="UP000694845"/>
    </source>
</evidence>
<dbReference type="GO" id="GO:0007340">
    <property type="term" value="P:acrosome reaction"/>
    <property type="evidence" value="ECO:0007669"/>
    <property type="project" value="TreeGrafter"/>
</dbReference>
<dbReference type="Proteomes" id="UP000694845">
    <property type="component" value="Unplaced"/>
</dbReference>
<dbReference type="PANTHER" id="PTHR35543:SF1">
    <property type="entry name" value="INTRAFLAGELLAR TRANSPORT-ASSOCIATED PROTEIN"/>
    <property type="match status" value="1"/>
</dbReference>
<dbReference type="GO" id="GO:0005829">
    <property type="term" value="C:cytosol"/>
    <property type="evidence" value="ECO:0007669"/>
    <property type="project" value="TreeGrafter"/>
</dbReference>
<dbReference type="Pfam" id="PF17722">
    <property type="entry name" value="IFTAP"/>
    <property type="match status" value="1"/>
</dbReference>
<keyword evidence="2" id="KW-1185">Reference proteome</keyword>
<accession>A0A8B7Y7R0</accession>
<gene>
    <name evidence="3" type="primary">LOC110978048</name>
</gene>
<feature type="region of interest" description="Disordered" evidence="1">
    <location>
        <begin position="202"/>
        <end position="299"/>
    </location>
</feature>
<dbReference type="KEGG" id="aplc:110978048"/>
<dbReference type="GO" id="GO:0007283">
    <property type="term" value="P:spermatogenesis"/>
    <property type="evidence" value="ECO:0007669"/>
    <property type="project" value="TreeGrafter"/>
</dbReference>
<protein>
    <submittedName>
        <fullName evidence="3">Uncharacterized protein C11orf74 homolog isoform X1</fullName>
    </submittedName>
</protein>
<dbReference type="GO" id="GO:0120160">
    <property type="term" value="F:intraciliary transport particle A binding"/>
    <property type="evidence" value="ECO:0007669"/>
    <property type="project" value="TreeGrafter"/>
</dbReference>
<feature type="compositionally biased region" description="Basic and acidic residues" evidence="1">
    <location>
        <begin position="232"/>
        <end position="244"/>
    </location>
</feature>
<feature type="region of interest" description="Disordered" evidence="1">
    <location>
        <begin position="1"/>
        <end position="22"/>
    </location>
</feature>
<dbReference type="GO" id="GO:0097731">
    <property type="term" value="C:9+0 non-motile cilium"/>
    <property type="evidence" value="ECO:0007669"/>
    <property type="project" value="TreeGrafter"/>
</dbReference>
<reference evidence="3" key="1">
    <citation type="submission" date="2025-08" db="UniProtKB">
        <authorList>
            <consortium name="RefSeq"/>
        </authorList>
    </citation>
    <scope>IDENTIFICATION</scope>
</reference>
<feature type="region of interest" description="Disordered" evidence="1">
    <location>
        <begin position="67"/>
        <end position="96"/>
    </location>
</feature>
<dbReference type="OrthoDB" id="10057631at2759"/>
<dbReference type="GeneID" id="110978048"/>
<proteinExistence type="predicted"/>
<feature type="compositionally biased region" description="Basic and acidic residues" evidence="1">
    <location>
        <begin position="79"/>
        <end position="94"/>
    </location>
</feature>
<sequence>MAARNHEQENCTNSPTHMKQDHMRSAIETVLGKTEQSYEEFMSCFIGLKKEDVMEHQACQLHKMLREQDGEPAGGQRSHRTEEHKDPKASRADSEQGDIEMEELDEGHYAPTRQITDLTTGPRFVQMDNFVEDAELSEEEPGADDDDADFASCQYESSFKIVDSSSASPLKLTGDLVRRIGGADDGEDDKLEISQGQLEVIGGGGCEMRTLPGEAEEQEEVGVSSLSNDAVHQTELDMSTRRSPEAVTPGDSPPSEMGLEISSDEVQPFSLDTDFDYDNVSLTPKWDSNHGPPGWKPGL</sequence>
<evidence type="ECO:0000256" key="1">
    <source>
        <dbReference type="SAM" id="MobiDB-lite"/>
    </source>
</evidence>
<name>A0A8B7Y7R0_ACAPL</name>
<dbReference type="RefSeq" id="XP_022088380.1">
    <property type="nucleotide sequence ID" value="XM_022232688.1"/>
</dbReference>
<dbReference type="OMA" id="HEQENCT"/>
<organism evidence="2 3">
    <name type="scientific">Acanthaster planci</name>
    <name type="common">Crown-of-thorns starfish</name>
    <dbReference type="NCBI Taxonomy" id="133434"/>
    <lineage>
        <taxon>Eukaryota</taxon>
        <taxon>Metazoa</taxon>
        <taxon>Echinodermata</taxon>
        <taxon>Eleutherozoa</taxon>
        <taxon>Asterozoa</taxon>
        <taxon>Asteroidea</taxon>
        <taxon>Valvatacea</taxon>
        <taxon>Valvatida</taxon>
        <taxon>Acanthasteridae</taxon>
        <taxon>Acanthaster</taxon>
    </lineage>
</organism>
<dbReference type="PANTHER" id="PTHR35543">
    <property type="entry name" value="PROTEIN C11ORF74"/>
    <property type="match status" value="1"/>
</dbReference>
<dbReference type="InterPro" id="IPR040028">
    <property type="entry name" value="IFTAP"/>
</dbReference>